<protein>
    <submittedName>
        <fullName evidence="1">Uncharacterized protein</fullName>
    </submittedName>
</protein>
<dbReference type="EMBL" id="CM055730">
    <property type="protein sequence ID" value="KAJ8013612.1"/>
    <property type="molecule type" value="Genomic_DNA"/>
</dbReference>
<organism evidence="1 2">
    <name type="scientific">Dallia pectoralis</name>
    <name type="common">Alaska blackfish</name>
    <dbReference type="NCBI Taxonomy" id="75939"/>
    <lineage>
        <taxon>Eukaryota</taxon>
        <taxon>Metazoa</taxon>
        <taxon>Chordata</taxon>
        <taxon>Craniata</taxon>
        <taxon>Vertebrata</taxon>
        <taxon>Euteleostomi</taxon>
        <taxon>Actinopterygii</taxon>
        <taxon>Neopterygii</taxon>
        <taxon>Teleostei</taxon>
        <taxon>Protacanthopterygii</taxon>
        <taxon>Esociformes</taxon>
        <taxon>Umbridae</taxon>
        <taxon>Dallia</taxon>
    </lineage>
</organism>
<proteinExistence type="predicted"/>
<reference evidence="1" key="1">
    <citation type="submission" date="2021-05" db="EMBL/GenBank/DDBJ databases">
        <authorList>
            <person name="Pan Q."/>
            <person name="Jouanno E."/>
            <person name="Zahm M."/>
            <person name="Klopp C."/>
            <person name="Cabau C."/>
            <person name="Louis A."/>
            <person name="Berthelot C."/>
            <person name="Parey E."/>
            <person name="Roest Crollius H."/>
            <person name="Montfort J."/>
            <person name="Robinson-Rechavi M."/>
            <person name="Bouchez O."/>
            <person name="Lampietro C."/>
            <person name="Lopez Roques C."/>
            <person name="Donnadieu C."/>
            <person name="Postlethwait J."/>
            <person name="Bobe J."/>
            <person name="Dillon D."/>
            <person name="Chandos A."/>
            <person name="von Hippel F."/>
            <person name="Guiguen Y."/>
        </authorList>
    </citation>
    <scope>NUCLEOTIDE SEQUENCE</scope>
    <source>
        <strain evidence="1">YG-Jan2019</strain>
    </source>
</reference>
<dbReference type="Proteomes" id="UP001157502">
    <property type="component" value="Chromosome 3"/>
</dbReference>
<name>A0ACC2HCM7_DALPE</name>
<keyword evidence="2" id="KW-1185">Reference proteome</keyword>
<evidence type="ECO:0000313" key="1">
    <source>
        <dbReference type="EMBL" id="KAJ8013612.1"/>
    </source>
</evidence>
<sequence length="1028" mass="112695">MTLRGPAAQLGPPRDQDRRRSVDRSYWDRLMSKVEVVSRRTTVTGRIAPRPQSAIEARGPCQSPDGWLEELEKMQSQNSYRRGSQISLPGSRPCDQTAKPWPLPPHAHVRPASTVEGGRQLNDWVHGVNRMKGAAYFGGSLCVDPKVERRQTGQTQPPPGTTKRGNQNLDIWLQEHERAEEGGYFGDFPRAQTAYIQAPLRNRTSSMPTLHREPVDPGLIRHDLSSSSSLCGLEGGLSSCDIPSLCSSSPGSRESLCAGSTSATDFRGSWERASIKQTPGKEQAELCCLTPVRVGWLPVRVGPLLRNALVPRETQTCLLENSANQVKLKPPITPSFVKVPVKGQGDRFSDADTVNTVKRRPGTRWPPEQPPDRGTSSTQQVAGKQSPASVQSGTKLLGWQALRRSWAKRTWPSPHTGTRTPSSKDSLPGPGADEEHVGRTNDNQQLLPTRVTARGTSLTSQSPNNSEPFCRKAIPTGMETVNQLKGKHSPVLPGDRDFSTNTEVSKRKVTIIKVTENRHSYIPDQQGRGGRGGNSSRGPSEYSELVMTENSIWQQGTMNSKESLQSPTLCHPELSTDSTGKANCGPTRGSNRSTSTATVCPGEPEDSRGGARRQTHKSTLTLLINPSYHSSKDMFTETKGVTVEGGERGSGGRGGGGGGEEERRARPRRPISCHANMFEHTGPAWSSPGPEAISVEHGWFAAPLPCSVGAVSVTEASAVPRRWSLELPRHTHGTHTDSVPMSKHSPTSSRSETGLLSCGSLVRTEAAGRDYVTGAKRKPEGGASREQGPPLCPEEKGFRSRQPQPPALTLIKPQDPISLQHSPETILALNAAAIIANIKLQRQLSQTKTSSENGLSSSRKSPQGNTLVNDTGGFVTAEADDRWSKPDPGHIKRSPASHLNQNHVVFIPPDSDLDTDIANNLSPREALERSRPDFIRRSQGRVRDMERRAEERRVEERRMCPTSEHHSDNLFRPRDRAITGKKICLGTRQKQKKQAEEARRREVQQINRLRANLFKKKILDQILQRGSD</sequence>
<evidence type="ECO:0000313" key="2">
    <source>
        <dbReference type="Proteomes" id="UP001157502"/>
    </source>
</evidence>
<gene>
    <name evidence="1" type="ORF">DPEC_G00031610</name>
</gene>
<comment type="caution">
    <text evidence="1">The sequence shown here is derived from an EMBL/GenBank/DDBJ whole genome shotgun (WGS) entry which is preliminary data.</text>
</comment>
<accession>A0ACC2HCM7</accession>